<dbReference type="Pfam" id="PF18699">
    <property type="entry name" value="MRPL52"/>
    <property type="match status" value="1"/>
</dbReference>
<keyword evidence="6" id="KW-0687">Ribonucleoprotein</keyword>
<dbReference type="GO" id="GO:0032543">
    <property type="term" value="P:mitochondrial translation"/>
    <property type="evidence" value="ECO:0007669"/>
    <property type="project" value="InterPro"/>
</dbReference>
<keyword evidence="3" id="KW-0809">Transit peptide</keyword>
<dbReference type="Proteomes" id="UP000789524">
    <property type="component" value="Unassembled WGS sequence"/>
</dbReference>
<sequence length="100" mass="11879">MNTKQWRLEKGLPANRLTEGVLIDAPDYTFLDGRPTPLLQKQKKRMLRQQDYARQIVESISEIDFAKQRYLDNIKAVEEERNKIINNRLKPKGKELLRKK</sequence>
<evidence type="ECO:0000256" key="5">
    <source>
        <dbReference type="ARBA" id="ARBA00023128"/>
    </source>
</evidence>
<evidence type="ECO:0000256" key="3">
    <source>
        <dbReference type="ARBA" id="ARBA00022946"/>
    </source>
</evidence>
<dbReference type="EMBL" id="CAKASE010000046">
    <property type="protein sequence ID" value="CAG9561454.1"/>
    <property type="molecule type" value="Genomic_DNA"/>
</dbReference>
<evidence type="ECO:0000256" key="2">
    <source>
        <dbReference type="ARBA" id="ARBA00007232"/>
    </source>
</evidence>
<evidence type="ECO:0000256" key="4">
    <source>
        <dbReference type="ARBA" id="ARBA00022980"/>
    </source>
</evidence>
<evidence type="ECO:0000313" key="9">
    <source>
        <dbReference type="EMBL" id="CAG9561454.1"/>
    </source>
</evidence>
<organism evidence="9 10">
    <name type="scientific">Danaus chrysippus</name>
    <name type="common">African queen</name>
    <dbReference type="NCBI Taxonomy" id="151541"/>
    <lineage>
        <taxon>Eukaryota</taxon>
        <taxon>Metazoa</taxon>
        <taxon>Ecdysozoa</taxon>
        <taxon>Arthropoda</taxon>
        <taxon>Hexapoda</taxon>
        <taxon>Insecta</taxon>
        <taxon>Pterygota</taxon>
        <taxon>Neoptera</taxon>
        <taxon>Endopterygota</taxon>
        <taxon>Lepidoptera</taxon>
        <taxon>Glossata</taxon>
        <taxon>Ditrysia</taxon>
        <taxon>Papilionoidea</taxon>
        <taxon>Nymphalidae</taxon>
        <taxon>Danainae</taxon>
        <taxon>Danaini</taxon>
        <taxon>Danaina</taxon>
        <taxon>Danaus</taxon>
        <taxon>Anosia</taxon>
    </lineage>
</organism>
<proteinExistence type="inferred from homology"/>
<comment type="caution">
    <text evidence="9">The sequence shown here is derived from an EMBL/GenBank/DDBJ whole genome shotgun (WGS) entry which is preliminary data.</text>
</comment>
<evidence type="ECO:0000256" key="7">
    <source>
        <dbReference type="ARBA" id="ARBA00035181"/>
    </source>
</evidence>
<evidence type="ECO:0000256" key="8">
    <source>
        <dbReference type="ARBA" id="ARBA00035425"/>
    </source>
</evidence>
<dbReference type="OrthoDB" id="10249237at2759"/>
<accession>A0A8J2QEY2</accession>
<comment type="subcellular location">
    <subcellularLocation>
        <location evidence="1">Mitochondrion</location>
    </subcellularLocation>
</comment>
<keyword evidence="5" id="KW-0496">Mitochondrion</keyword>
<comment type="similarity">
    <text evidence="2">Belongs to the mitochondrion-specific ribosomal protein mL52 family.</text>
</comment>
<dbReference type="GO" id="GO:0003735">
    <property type="term" value="F:structural constituent of ribosome"/>
    <property type="evidence" value="ECO:0007669"/>
    <property type="project" value="InterPro"/>
</dbReference>
<dbReference type="PANTHER" id="PTHR34090">
    <property type="entry name" value="39S RIBOSOMAL PROTEIN L52, MITOCHONDRIAL"/>
    <property type="match status" value="1"/>
</dbReference>
<keyword evidence="10" id="KW-1185">Reference proteome</keyword>
<dbReference type="PANTHER" id="PTHR34090:SF1">
    <property type="entry name" value="LARGE RIBOSOMAL SUBUNIT PROTEIN ML52"/>
    <property type="match status" value="1"/>
</dbReference>
<keyword evidence="4" id="KW-0689">Ribosomal protein</keyword>
<dbReference type="GO" id="GO:0005762">
    <property type="term" value="C:mitochondrial large ribosomal subunit"/>
    <property type="evidence" value="ECO:0007669"/>
    <property type="project" value="InterPro"/>
</dbReference>
<name>A0A8J2QEY2_9NEOP</name>
<dbReference type="InterPro" id="IPR034596">
    <property type="entry name" value="Ribosomal_mL52"/>
</dbReference>
<evidence type="ECO:0000256" key="1">
    <source>
        <dbReference type="ARBA" id="ARBA00004173"/>
    </source>
</evidence>
<evidence type="ECO:0000313" key="10">
    <source>
        <dbReference type="Proteomes" id="UP000789524"/>
    </source>
</evidence>
<reference evidence="9" key="1">
    <citation type="submission" date="2021-09" db="EMBL/GenBank/DDBJ databases">
        <authorList>
            <person name="Martin H S."/>
        </authorList>
    </citation>
    <scope>NUCLEOTIDE SEQUENCE</scope>
</reference>
<gene>
    <name evidence="9" type="ORF">DCHRY22_LOCUS2961</name>
</gene>
<dbReference type="AlphaFoldDB" id="A0A8J2QEY2"/>
<protein>
    <recommendedName>
        <fullName evidence="7">Large ribosomal subunit protein mL52</fullName>
    </recommendedName>
    <alternativeName>
        <fullName evidence="8">39S ribosomal protein L52, mitochondrial</fullName>
    </alternativeName>
</protein>
<evidence type="ECO:0000256" key="6">
    <source>
        <dbReference type="ARBA" id="ARBA00023274"/>
    </source>
</evidence>